<dbReference type="PANTHER" id="PTHR35791:SF1">
    <property type="entry name" value="UPF0754 MEMBRANE PROTEIN YHEB"/>
    <property type="match status" value="1"/>
</dbReference>
<dbReference type="InterPro" id="IPR007383">
    <property type="entry name" value="DUF445"/>
</dbReference>
<reference evidence="7 8" key="1">
    <citation type="submission" date="2019-01" db="EMBL/GenBank/DDBJ databases">
        <title>Geovibrio thiophilus DSM 11263, complete genome.</title>
        <authorList>
            <person name="Spring S."/>
            <person name="Bunk B."/>
            <person name="Sproer C."/>
        </authorList>
    </citation>
    <scope>NUCLEOTIDE SEQUENCE [LARGE SCALE GENOMIC DNA]</scope>
    <source>
        <strain evidence="7 8">DSM 11263</strain>
    </source>
</reference>
<gene>
    <name evidence="7" type="ORF">EP073_06270</name>
</gene>
<dbReference type="PANTHER" id="PTHR35791">
    <property type="entry name" value="UPF0754 MEMBRANE PROTEIN YHEB"/>
    <property type="match status" value="1"/>
</dbReference>
<evidence type="ECO:0000256" key="4">
    <source>
        <dbReference type="ARBA" id="ARBA00022989"/>
    </source>
</evidence>
<dbReference type="KEGG" id="gtl:EP073_06270"/>
<sequence>MQPQTINLIATPFITGLVGYVTNWLAIKMLFRPHRRRWYSFGWIGVIPRNRSKLASKIGIMVGEKLIGEEEIAKAVKSENVQNAISATIEKELEKFLRTDHGSISDILEKIGLHEETVIKKLTDLLADEATLNSLSEALASISAPMLERLADTEISTLLPDGGLEPVLKKVFTEGKWQPAVINELSNRLNNLVLSGKSFSDLLPDKLNESTGKISDFLTDRALDILDRLFEDDESRKKVAERLTSLKDGMFSGGGLDQIKLGFLNMFLNEDTINDLVQEHLPKLISGIKGDPVMKRRISNGIKGKIDDFLHKPLYAHAGRIGFETIYEVRGDYITRIQKYLSSDGFAESISKAACGMLTERGATIGSAAKMIGIDLKNGETASALITRLAGSGVLKSTLPHAIYKILKGIRAANLYDGMPKKSFLAVKNKLLEEINILLEKNVPGLVRAVDLPGIVEKKINTLNLYEVEDILFDFMKDQFKWINRLGFVLGFLFGLIQVAFFIFL</sequence>
<dbReference type="AlphaFoldDB" id="A0A410JXT9"/>
<feature type="transmembrane region" description="Helical" evidence="6">
    <location>
        <begin position="486"/>
        <end position="504"/>
    </location>
</feature>
<accession>A0A410JXT9</accession>
<comment type="subcellular location">
    <subcellularLocation>
        <location evidence="1">Endomembrane system</location>
    </subcellularLocation>
</comment>
<keyword evidence="4 6" id="KW-1133">Transmembrane helix</keyword>
<organism evidence="7 8">
    <name type="scientific">Geovibrio thiophilus</name>
    <dbReference type="NCBI Taxonomy" id="139438"/>
    <lineage>
        <taxon>Bacteria</taxon>
        <taxon>Pseudomonadati</taxon>
        <taxon>Deferribacterota</taxon>
        <taxon>Deferribacteres</taxon>
        <taxon>Deferribacterales</taxon>
        <taxon>Geovibrionaceae</taxon>
        <taxon>Geovibrio</taxon>
    </lineage>
</organism>
<evidence type="ECO:0000256" key="1">
    <source>
        <dbReference type="ARBA" id="ARBA00004308"/>
    </source>
</evidence>
<dbReference type="Proteomes" id="UP000287502">
    <property type="component" value="Chromosome"/>
</dbReference>
<evidence type="ECO:0000256" key="3">
    <source>
        <dbReference type="ARBA" id="ARBA00022692"/>
    </source>
</evidence>
<evidence type="ECO:0000256" key="5">
    <source>
        <dbReference type="ARBA" id="ARBA00023136"/>
    </source>
</evidence>
<evidence type="ECO:0000256" key="2">
    <source>
        <dbReference type="ARBA" id="ARBA00008053"/>
    </source>
</evidence>
<dbReference type="OrthoDB" id="3631561at2"/>
<feature type="transmembrane region" description="Helical" evidence="6">
    <location>
        <begin position="6"/>
        <end position="27"/>
    </location>
</feature>
<proteinExistence type="inferred from homology"/>
<keyword evidence="8" id="KW-1185">Reference proteome</keyword>
<dbReference type="RefSeq" id="WP_128466312.1">
    <property type="nucleotide sequence ID" value="NZ_CP035108.1"/>
</dbReference>
<dbReference type="GO" id="GO:0012505">
    <property type="term" value="C:endomembrane system"/>
    <property type="evidence" value="ECO:0007669"/>
    <property type="project" value="UniProtKB-SubCell"/>
</dbReference>
<evidence type="ECO:0000313" key="8">
    <source>
        <dbReference type="Proteomes" id="UP000287502"/>
    </source>
</evidence>
<keyword evidence="5 6" id="KW-0472">Membrane</keyword>
<dbReference type="Pfam" id="PF04286">
    <property type="entry name" value="DUF445"/>
    <property type="match status" value="1"/>
</dbReference>
<keyword evidence="3 6" id="KW-0812">Transmembrane</keyword>
<protein>
    <submittedName>
        <fullName evidence="7">DUF445 family protein</fullName>
    </submittedName>
</protein>
<comment type="similarity">
    <text evidence="2">Belongs to the UPF0754 family.</text>
</comment>
<dbReference type="EMBL" id="CP035108">
    <property type="protein sequence ID" value="QAR33026.1"/>
    <property type="molecule type" value="Genomic_DNA"/>
</dbReference>
<name>A0A410JXT9_9BACT</name>
<evidence type="ECO:0000313" key="7">
    <source>
        <dbReference type="EMBL" id="QAR33026.1"/>
    </source>
</evidence>
<evidence type="ECO:0000256" key="6">
    <source>
        <dbReference type="SAM" id="Phobius"/>
    </source>
</evidence>